<dbReference type="EMBL" id="JACIDJ010000011">
    <property type="protein sequence ID" value="MBB3900448.1"/>
    <property type="molecule type" value="Genomic_DNA"/>
</dbReference>
<accession>A0A840AEX5</accession>
<proteinExistence type="inferred from homology"/>
<organism evidence="7 8">
    <name type="scientific">Roseococcus suduntuyensis</name>
    <dbReference type="NCBI Taxonomy" id="455361"/>
    <lineage>
        <taxon>Bacteria</taxon>
        <taxon>Pseudomonadati</taxon>
        <taxon>Pseudomonadota</taxon>
        <taxon>Alphaproteobacteria</taxon>
        <taxon>Acetobacterales</taxon>
        <taxon>Roseomonadaceae</taxon>
        <taxon>Roseococcus</taxon>
    </lineage>
</organism>
<dbReference type="InterPro" id="IPR012001">
    <property type="entry name" value="Thiamin_PyroP_enz_TPP-bd_dom"/>
</dbReference>
<dbReference type="GO" id="GO:0009099">
    <property type="term" value="P:L-valine biosynthetic process"/>
    <property type="evidence" value="ECO:0007669"/>
    <property type="project" value="TreeGrafter"/>
</dbReference>
<dbReference type="Gene3D" id="3.40.50.1220">
    <property type="entry name" value="TPP-binding domain"/>
    <property type="match status" value="1"/>
</dbReference>
<protein>
    <submittedName>
        <fullName evidence="7">Acetolactate synthase-1/2/3 large subunit</fullName>
        <ecNumber evidence="7">2.2.1.6</ecNumber>
    </submittedName>
</protein>
<dbReference type="Proteomes" id="UP000553193">
    <property type="component" value="Unassembled WGS sequence"/>
</dbReference>
<feature type="domain" description="Thiamine pyrophosphate enzyme N-terminal TPP-binding" evidence="6">
    <location>
        <begin position="1"/>
        <end position="110"/>
    </location>
</feature>
<dbReference type="GO" id="GO:0003984">
    <property type="term" value="F:acetolactate synthase activity"/>
    <property type="evidence" value="ECO:0007669"/>
    <property type="project" value="UniProtKB-EC"/>
</dbReference>
<evidence type="ECO:0000259" key="5">
    <source>
        <dbReference type="Pfam" id="PF02775"/>
    </source>
</evidence>
<comment type="similarity">
    <text evidence="1 3">Belongs to the TPP enzyme family.</text>
</comment>
<evidence type="ECO:0000313" key="8">
    <source>
        <dbReference type="Proteomes" id="UP000553193"/>
    </source>
</evidence>
<evidence type="ECO:0000256" key="1">
    <source>
        <dbReference type="ARBA" id="ARBA00007812"/>
    </source>
</evidence>
<dbReference type="SUPFAM" id="SSF52518">
    <property type="entry name" value="Thiamin diphosphate-binding fold (THDP-binding)"/>
    <property type="match status" value="2"/>
</dbReference>
<evidence type="ECO:0000259" key="6">
    <source>
        <dbReference type="Pfam" id="PF02776"/>
    </source>
</evidence>
<keyword evidence="8" id="KW-1185">Reference proteome</keyword>
<dbReference type="CDD" id="cd07035">
    <property type="entry name" value="TPP_PYR_POX_like"/>
    <property type="match status" value="1"/>
</dbReference>
<dbReference type="GO" id="GO:0005948">
    <property type="term" value="C:acetolactate synthase complex"/>
    <property type="evidence" value="ECO:0007669"/>
    <property type="project" value="TreeGrafter"/>
</dbReference>
<dbReference type="GO" id="GO:0030976">
    <property type="term" value="F:thiamine pyrophosphate binding"/>
    <property type="evidence" value="ECO:0007669"/>
    <property type="project" value="InterPro"/>
</dbReference>
<dbReference type="EC" id="2.2.1.6" evidence="7"/>
<sequence length="552" mass="58709">MEGAEWLARSLRGSGVSHFFFVDAVLRRTLLALERVGVQPVLAHAEKSAAYMADGYARIAGRPGVVAAQAVGAANLAAGLQDAYLGRSPVLALTGRKPLGHQHRNAYQELPHGPLFQAVTKHSALVERAEEFPRALRQAWSAMLAPPPRPAHLDLHGLMGEVIERGDIADAPLELADWHAPRHRSIADGLDRAAALLLDAKRVALVVGEGALLSGCGPELLALAEALQAPIALSLGARGIVPTRHPLHLGVLGAYAGPPANAVVDEAELVFFIGADTSDMLTNYWRTPRIGTRCLQLDADPLEFERSYALEHAMCGDPKLSLAALNTLIGRPERDGGYALRAATAMREWRAAMAPRLTSNEAPIDPARLCAEITAALPEDGILVADTGYSGIWTGNLVELNGAGQSYLRAAGSLGWSFPAALGAKCAAPHRKVVCFSGDGALYYHLTELETARRRGIGVVLVVNNNSGFGQGWPNYLKQAGNRPVAAEQVLRFGPTNFARVAEEFGVTGIRVETPDAIGPALRRAIAMEAPVVVDVATGIEFRAPEPWTPPS</sequence>
<comment type="caution">
    <text evidence="7">The sequence shown here is derived from an EMBL/GenBank/DDBJ whole genome shotgun (WGS) entry which is preliminary data.</text>
</comment>
<dbReference type="AlphaFoldDB" id="A0A840AEX5"/>
<dbReference type="InterPro" id="IPR029061">
    <property type="entry name" value="THDP-binding"/>
</dbReference>
<evidence type="ECO:0000259" key="4">
    <source>
        <dbReference type="Pfam" id="PF00205"/>
    </source>
</evidence>
<keyword evidence="2 3" id="KW-0786">Thiamine pyrophosphate</keyword>
<dbReference type="CDD" id="cd00568">
    <property type="entry name" value="TPP_enzymes"/>
    <property type="match status" value="1"/>
</dbReference>
<dbReference type="GO" id="GO:0009097">
    <property type="term" value="P:isoleucine biosynthetic process"/>
    <property type="evidence" value="ECO:0007669"/>
    <property type="project" value="TreeGrafter"/>
</dbReference>
<dbReference type="Pfam" id="PF02775">
    <property type="entry name" value="TPP_enzyme_C"/>
    <property type="match status" value="1"/>
</dbReference>
<dbReference type="InterPro" id="IPR045229">
    <property type="entry name" value="TPP_enz"/>
</dbReference>
<dbReference type="InterPro" id="IPR011766">
    <property type="entry name" value="TPP_enzyme_TPP-bd"/>
</dbReference>
<dbReference type="Gene3D" id="3.40.50.970">
    <property type="match status" value="2"/>
</dbReference>
<dbReference type="GO" id="GO:0050660">
    <property type="term" value="F:flavin adenine dinucleotide binding"/>
    <property type="evidence" value="ECO:0007669"/>
    <property type="project" value="TreeGrafter"/>
</dbReference>
<dbReference type="Pfam" id="PF02776">
    <property type="entry name" value="TPP_enzyme_N"/>
    <property type="match status" value="1"/>
</dbReference>
<dbReference type="PROSITE" id="PS00187">
    <property type="entry name" value="TPP_ENZYMES"/>
    <property type="match status" value="1"/>
</dbReference>
<dbReference type="InterPro" id="IPR029035">
    <property type="entry name" value="DHS-like_NAD/FAD-binding_dom"/>
</dbReference>
<dbReference type="Pfam" id="PF00205">
    <property type="entry name" value="TPP_enzyme_M"/>
    <property type="match status" value="1"/>
</dbReference>
<dbReference type="SUPFAM" id="SSF52467">
    <property type="entry name" value="DHS-like NAD/FAD-binding domain"/>
    <property type="match status" value="1"/>
</dbReference>
<evidence type="ECO:0000256" key="3">
    <source>
        <dbReference type="RuleBase" id="RU362132"/>
    </source>
</evidence>
<dbReference type="PANTHER" id="PTHR18968">
    <property type="entry name" value="THIAMINE PYROPHOSPHATE ENZYMES"/>
    <property type="match status" value="1"/>
</dbReference>
<reference evidence="7 8" key="1">
    <citation type="submission" date="2020-08" db="EMBL/GenBank/DDBJ databases">
        <title>Genomic Encyclopedia of Type Strains, Phase IV (KMG-IV): sequencing the most valuable type-strain genomes for metagenomic binning, comparative biology and taxonomic classification.</title>
        <authorList>
            <person name="Goeker M."/>
        </authorList>
    </citation>
    <scope>NUCLEOTIDE SEQUENCE [LARGE SCALE GENOMIC DNA]</scope>
    <source>
        <strain evidence="7 8">DSM 19979</strain>
    </source>
</reference>
<evidence type="ECO:0000313" key="7">
    <source>
        <dbReference type="EMBL" id="MBB3900448.1"/>
    </source>
</evidence>
<dbReference type="InterPro" id="IPR012000">
    <property type="entry name" value="Thiamin_PyroP_enz_cen_dom"/>
</dbReference>
<feature type="domain" description="Thiamine pyrophosphate enzyme TPP-binding" evidence="5">
    <location>
        <begin position="386"/>
        <end position="536"/>
    </location>
</feature>
<dbReference type="PANTHER" id="PTHR18968:SF167">
    <property type="entry name" value="ACETOLACTATE SYNTHASE LARGE SUBUNIT ILVB2-RELATED"/>
    <property type="match status" value="1"/>
</dbReference>
<dbReference type="RefSeq" id="WP_184386679.1">
    <property type="nucleotide sequence ID" value="NZ_JACIDJ010000011.1"/>
</dbReference>
<keyword evidence="7" id="KW-0808">Transferase</keyword>
<evidence type="ECO:0000256" key="2">
    <source>
        <dbReference type="ARBA" id="ARBA00023052"/>
    </source>
</evidence>
<dbReference type="InterPro" id="IPR000399">
    <property type="entry name" value="TPP-bd_CS"/>
</dbReference>
<feature type="domain" description="Thiamine pyrophosphate enzyme central" evidence="4">
    <location>
        <begin position="190"/>
        <end position="325"/>
    </location>
</feature>
<dbReference type="GO" id="GO:0000287">
    <property type="term" value="F:magnesium ion binding"/>
    <property type="evidence" value="ECO:0007669"/>
    <property type="project" value="InterPro"/>
</dbReference>
<gene>
    <name evidence="7" type="ORF">GGQ83_003925</name>
</gene>
<name>A0A840AEX5_9PROT</name>